<feature type="domain" description="CCA-adding enzyme C-terminal" evidence="12">
    <location>
        <begin position="266"/>
        <end position="383"/>
    </location>
</feature>
<reference evidence="13 14" key="1">
    <citation type="submission" date="2020-07" db="EMBL/GenBank/DDBJ databases">
        <title>MOT database genomes.</title>
        <authorList>
            <person name="Joseph S."/>
            <person name="Aduse-Opoku J."/>
            <person name="Hashim A."/>
            <person name="Wade W."/>
            <person name="Curtis M."/>
        </authorList>
    </citation>
    <scope>NUCLEOTIDE SEQUENCE [LARGE SCALE GENOMIC DNA]</scope>
    <source>
        <strain evidence="13 14">CIP 106318</strain>
    </source>
</reference>
<dbReference type="Gene3D" id="1.10.3090.10">
    <property type="entry name" value="cca-adding enzyme, domain 2"/>
    <property type="match status" value="1"/>
</dbReference>
<evidence type="ECO:0000259" key="11">
    <source>
        <dbReference type="Pfam" id="PF12627"/>
    </source>
</evidence>
<dbReference type="Pfam" id="PF01743">
    <property type="entry name" value="PolyA_pol"/>
    <property type="match status" value="1"/>
</dbReference>
<dbReference type="Gene3D" id="3.30.460.10">
    <property type="entry name" value="Beta Polymerase, domain 2"/>
    <property type="match status" value="1"/>
</dbReference>
<comment type="cofactor">
    <cofactor evidence="1">
        <name>Mg(2+)</name>
        <dbReference type="ChEBI" id="CHEBI:18420"/>
    </cofactor>
</comment>
<comment type="caution">
    <text evidence="13">The sequence shown here is derived from an EMBL/GenBank/DDBJ whole genome shotgun (WGS) entry which is preliminary data.</text>
</comment>
<name>A0ABX2T0T0_9BACL</name>
<dbReference type="RefSeq" id="WP_179940898.1">
    <property type="nucleotide sequence ID" value="NZ_JACBYF010000004.1"/>
</dbReference>
<dbReference type="InterPro" id="IPR002646">
    <property type="entry name" value="PolA_pol_head_dom"/>
</dbReference>
<evidence type="ECO:0000256" key="3">
    <source>
        <dbReference type="ARBA" id="ARBA00022694"/>
    </source>
</evidence>
<evidence type="ECO:0000313" key="13">
    <source>
        <dbReference type="EMBL" id="NYS47248.1"/>
    </source>
</evidence>
<dbReference type="PANTHER" id="PTHR46173">
    <property type="entry name" value="CCA TRNA NUCLEOTIDYLTRANSFERASE 1, MITOCHONDRIAL"/>
    <property type="match status" value="1"/>
</dbReference>
<accession>A0ABX2T0T0</accession>
<keyword evidence="7" id="KW-0460">Magnesium</keyword>
<dbReference type="Proteomes" id="UP000531840">
    <property type="component" value="Unassembled WGS sequence"/>
</dbReference>
<keyword evidence="8 9" id="KW-0694">RNA-binding</keyword>
<keyword evidence="3" id="KW-0819">tRNA processing</keyword>
<dbReference type="InterPro" id="IPR032810">
    <property type="entry name" value="CCA-adding_enz_C"/>
</dbReference>
<evidence type="ECO:0000256" key="5">
    <source>
        <dbReference type="ARBA" id="ARBA00022723"/>
    </source>
</evidence>
<dbReference type="Gene3D" id="1.10.246.80">
    <property type="match status" value="1"/>
</dbReference>
<evidence type="ECO:0000259" key="10">
    <source>
        <dbReference type="Pfam" id="PF01743"/>
    </source>
</evidence>
<evidence type="ECO:0000256" key="7">
    <source>
        <dbReference type="ARBA" id="ARBA00022842"/>
    </source>
</evidence>
<dbReference type="EC" id="2.7.7.72" evidence="13"/>
<dbReference type="InterPro" id="IPR032828">
    <property type="entry name" value="PolyA_RNA-bd"/>
</dbReference>
<comment type="similarity">
    <text evidence="9">Belongs to the tRNA nucleotidyltransferase/poly(A) polymerase family.</text>
</comment>
<evidence type="ECO:0000256" key="9">
    <source>
        <dbReference type="RuleBase" id="RU003953"/>
    </source>
</evidence>
<evidence type="ECO:0000313" key="14">
    <source>
        <dbReference type="Proteomes" id="UP000531840"/>
    </source>
</evidence>
<sequence>MIEYSKNNFKEIFSDAIELLEILEKNSYLAYFVGGCVRDYVMNKSFYDIDITTSARPEEVKNIFNYTIDTGIKHGTVTIGYKQKYYEVTTFRSESNYIKHRFPEKVEYIGDLSEDLKRRDFTINAMAIDKEGNIIDFHNGLEDIKKNIIRTVNEPNERFDEDALRMLRAFRFSSQLGFSIEEKTFNAIKNNAELIKYISIERIISEFKKLFLGKNNINSFNLLLKSEINKYIPFFEHINESNIDFSNFKFEQIIYYFSDKHNIDLKEITKLKLSNSEIKQIKTYYSINDNYNKYSLEQLVYKYNIDDLLFIDNLYLYNRSEDIKNINLPINDFNAVDITSQEIINIFSDKPKGPWIKDKIKSIEDAIIHRKIDNKKEQIIEFLLRKDIIDNE</sequence>
<feature type="domain" description="tRNA nucleotidyltransferase/poly(A) polymerase RNA and SrmB- binding" evidence="11">
    <location>
        <begin position="177"/>
        <end position="235"/>
    </location>
</feature>
<protein>
    <submittedName>
        <fullName evidence="13">CCA tRNA nucleotidyltransferase</fullName>
        <ecNumber evidence="13">2.7.7.72</ecNumber>
    </submittedName>
</protein>
<evidence type="ECO:0000256" key="6">
    <source>
        <dbReference type="ARBA" id="ARBA00022741"/>
    </source>
</evidence>
<evidence type="ECO:0000256" key="4">
    <source>
        <dbReference type="ARBA" id="ARBA00022695"/>
    </source>
</evidence>
<feature type="domain" description="Poly A polymerase head" evidence="10">
    <location>
        <begin position="30"/>
        <end position="150"/>
    </location>
</feature>
<dbReference type="SUPFAM" id="SSF81301">
    <property type="entry name" value="Nucleotidyltransferase"/>
    <property type="match status" value="1"/>
</dbReference>
<dbReference type="Pfam" id="PF13735">
    <property type="entry name" value="tRNA_NucTran2_2"/>
    <property type="match status" value="1"/>
</dbReference>
<keyword evidence="6" id="KW-0547">Nucleotide-binding</keyword>
<dbReference type="SUPFAM" id="SSF81891">
    <property type="entry name" value="Poly A polymerase C-terminal region-like"/>
    <property type="match status" value="1"/>
</dbReference>
<keyword evidence="4 13" id="KW-0548">Nucleotidyltransferase</keyword>
<evidence type="ECO:0000256" key="8">
    <source>
        <dbReference type="ARBA" id="ARBA00022884"/>
    </source>
</evidence>
<keyword evidence="5" id="KW-0479">Metal-binding</keyword>
<evidence type="ECO:0000259" key="12">
    <source>
        <dbReference type="Pfam" id="PF13735"/>
    </source>
</evidence>
<dbReference type="EMBL" id="JACBYF010000004">
    <property type="protein sequence ID" value="NYS47248.1"/>
    <property type="molecule type" value="Genomic_DNA"/>
</dbReference>
<dbReference type="PANTHER" id="PTHR46173:SF1">
    <property type="entry name" value="CCA TRNA NUCLEOTIDYLTRANSFERASE 1, MITOCHONDRIAL"/>
    <property type="match status" value="1"/>
</dbReference>
<dbReference type="CDD" id="cd05398">
    <property type="entry name" value="NT_ClassII-CCAase"/>
    <property type="match status" value="1"/>
</dbReference>
<gene>
    <name evidence="13" type="ORF">HZY85_03440</name>
</gene>
<dbReference type="Pfam" id="PF12627">
    <property type="entry name" value="PolyA_pol_RNAbd"/>
    <property type="match status" value="1"/>
</dbReference>
<dbReference type="InterPro" id="IPR050264">
    <property type="entry name" value="Bact_CCA-adding_enz_type3_sf"/>
</dbReference>
<evidence type="ECO:0000256" key="2">
    <source>
        <dbReference type="ARBA" id="ARBA00022679"/>
    </source>
</evidence>
<keyword evidence="14" id="KW-1185">Reference proteome</keyword>
<dbReference type="InterPro" id="IPR043519">
    <property type="entry name" value="NT_sf"/>
</dbReference>
<dbReference type="GO" id="GO:0004810">
    <property type="term" value="F:CCA tRNA nucleotidyltransferase activity"/>
    <property type="evidence" value="ECO:0007669"/>
    <property type="project" value="UniProtKB-EC"/>
</dbReference>
<dbReference type="NCBIfam" id="NF009814">
    <property type="entry name" value="PRK13299.1"/>
    <property type="match status" value="1"/>
</dbReference>
<evidence type="ECO:0000256" key="1">
    <source>
        <dbReference type="ARBA" id="ARBA00001946"/>
    </source>
</evidence>
<keyword evidence="2 9" id="KW-0808">Transferase</keyword>
<organism evidence="13 14">
    <name type="scientific">Gemelliphila palaticanis</name>
    <dbReference type="NCBI Taxonomy" id="81950"/>
    <lineage>
        <taxon>Bacteria</taxon>
        <taxon>Bacillati</taxon>
        <taxon>Bacillota</taxon>
        <taxon>Bacilli</taxon>
        <taxon>Bacillales</taxon>
        <taxon>Gemellaceae</taxon>
        <taxon>Gemelliphila</taxon>
    </lineage>
</organism>
<proteinExistence type="inferred from homology"/>